<dbReference type="FunFam" id="3.30.497.10:FF:000026">
    <property type="entry name" value="Serine protease inhibitor (serpin) 19"/>
    <property type="match status" value="1"/>
</dbReference>
<evidence type="ECO:0000313" key="5">
    <source>
        <dbReference type="Proteomes" id="UP000078200"/>
    </source>
</evidence>
<evidence type="ECO:0000256" key="2">
    <source>
        <dbReference type="ARBA" id="ARBA00022900"/>
    </source>
</evidence>
<name>A0A1A9V0R5_GLOAU</name>
<dbReference type="STRING" id="7395.A0A1A9V0R5"/>
<keyword evidence="1" id="KW-0646">Protease inhibitor</keyword>
<dbReference type="InterPro" id="IPR023795">
    <property type="entry name" value="Serpin_CS"/>
</dbReference>
<dbReference type="Pfam" id="PF00079">
    <property type="entry name" value="Serpin"/>
    <property type="match status" value="1"/>
</dbReference>
<protein>
    <recommendedName>
        <fullName evidence="3">Serpin domain-containing protein</fullName>
    </recommendedName>
</protein>
<dbReference type="InterPro" id="IPR000215">
    <property type="entry name" value="Serpin_fam"/>
</dbReference>
<reference evidence="4" key="1">
    <citation type="submission" date="2020-05" db="UniProtKB">
        <authorList>
            <consortium name="EnsemblMetazoa"/>
        </authorList>
    </citation>
    <scope>IDENTIFICATION</scope>
    <source>
        <strain evidence="4">TTRI</strain>
    </source>
</reference>
<sequence>MKCHVFYLDNQQTNYTTFKVYNAVLYYKYFNNLGMSAIELESNTPEYNLLILLPDFHTDLVTAAASLRFAPKLRLLRKQLKPKRVQATIPDFQLNGVMFLTNDLQNMGIGDIFEPNRADFRPMTDEKSTYVRHIEQSIDIDIRTHPINPLRRTNGAQTQPIQISVNHPFMFFIVDRDLDVAVISGRILNPLNRLQWKNDKHLLNVCNQFDDTLIDEHIVNLNFKKTYDSISENIDYDDIGKENTDNVNETLVSSNQCKSEISTNYHWDEDDNDFFASISTQEILDQKVQVNNNFPSISKLPVNK</sequence>
<dbReference type="VEuPathDB" id="VectorBase:GAUT022046"/>
<dbReference type="PANTHER" id="PTHR11461:SF130">
    <property type="entry name" value="SERPIN 85F"/>
    <property type="match status" value="1"/>
</dbReference>
<dbReference type="InterPro" id="IPR042178">
    <property type="entry name" value="Serpin_sf_1"/>
</dbReference>
<proteinExistence type="predicted"/>
<dbReference type="GO" id="GO:0005615">
    <property type="term" value="C:extracellular space"/>
    <property type="evidence" value="ECO:0007669"/>
    <property type="project" value="InterPro"/>
</dbReference>
<dbReference type="InterPro" id="IPR042185">
    <property type="entry name" value="Serpin_sf_2"/>
</dbReference>
<dbReference type="Gene3D" id="3.30.497.10">
    <property type="entry name" value="Antithrombin, subunit I, domain 2"/>
    <property type="match status" value="1"/>
</dbReference>
<dbReference type="PROSITE" id="PS00284">
    <property type="entry name" value="SERPIN"/>
    <property type="match status" value="1"/>
</dbReference>
<evidence type="ECO:0000313" key="4">
    <source>
        <dbReference type="EnsemblMetazoa" id="GAUT022046-PA"/>
    </source>
</evidence>
<dbReference type="PANTHER" id="PTHR11461">
    <property type="entry name" value="SERINE PROTEASE INHIBITOR, SERPIN"/>
    <property type="match status" value="1"/>
</dbReference>
<dbReference type="SUPFAM" id="SSF56574">
    <property type="entry name" value="Serpins"/>
    <property type="match status" value="1"/>
</dbReference>
<keyword evidence="2" id="KW-0722">Serine protease inhibitor</keyword>
<dbReference type="Proteomes" id="UP000078200">
    <property type="component" value="Unassembled WGS sequence"/>
</dbReference>
<dbReference type="InterPro" id="IPR036186">
    <property type="entry name" value="Serpin_sf"/>
</dbReference>
<dbReference type="AlphaFoldDB" id="A0A1A9V0R5"/>
<evidence type="ECO:0000259" key="3">
    <source>
        <dbReference type="Pfam" id="PF00079"/>
    </source>
</evidence>
<feature type="domain" description="Serpin" evidence="3">
    <location>
        <begin position="5"/>
        <end position="190"/>
    </location>
</feature>
<accession>A0A1A9V0R5</accession>
<dbReference type="GO" id="GO:0004867">
    <property type="term" value="F:serine-type endopeptidase inhibitor activity"/>
    <property type="evidence" value="ECO:0007669"/>
    <property type="project" value="UniProtKB-KW"/>
</dbReference>
<dbReference type="Gene3D" id="2.30.39.10">
    <property type="entry name" value="Alpha-1-antitrypsin, domain 1"/>
    <property type="match status" value="1"/>
</dbReference>
<organism evidence="4 5">
    <name type="scientific">Glossina austeni</name>
    <name type="common">Savannah tsetse fly</name>
    <dbReference type="NCBI Taxonomy" id="7395"/>
    <lineage>
        <taxon>Eukaryota</taxon>
        <taxon>Metazoa</taxon>
        <taxon>Ecdysozoa</taxon>
        <taxon>Arthropoda</taxon>
        <taxon>Hexapoda</taxon>
        <taxon>Insecta</taxon>
        <taxon>Pterygota</taxon>
        <taxon>Neoptera</taxon>
        <taxon>Endopterygota</taxon>
        <taxon>Diptera</taxon>
        <taxon>Brachycera</taxon>
        <taxon>Muscomorpha</taxon>
        <taxon>Hippoboscoidea</taxon>
        <taxon>Glossinidae</taxon>
        <taxon>Glossina</taxon>
    </lineage>
</organism>
<dbReference type="InterPro" id="IPR023796">
    <property type="entry name" value="Serpin_dom"/>
</dbReference>
<keyword evidence="5" id="KW-1185">Reference proteome</keyword>
<evidence type="ECO:0000256" key="1">
    <source>
        <dbReference type="ARBA" id="ARBA00022690"/>
    </source>
</evidence>
<dbReference type="EnsemblMetazoa" id="GAUT022046-RA">
    <property type="protein sequence ID" value="GAUT022046-PA"/>
    <property type="gene ID" value="GAUT022046"/>
</dbReference>